<feature type="coiled-coil region" evidence="1">
    <location>
        <begin position="59"/>
        <end position="111"/>
    </location>
</feature>
<evidence type="ECO:0000256" key="1">
    <source>
        <dbReference type="SAM" id="Coils"/>
    </source>
</evidence>
<organism evidence="2 3">
    <name type="scientific">Clostridium sporogenes</name>
    <dbReference type="NCBI Taxonomy" id="1509"/>
    <lineage>
        <taxon>Bacteria</taxon>
        <taxon>Bacillati</taxon>
        <taxon>Bacillota</taxon>
        <taxon>Clostridia</taxon>
        <taxon>Eubacteriales</taxon>
        <taxon>Clostridiaceae</taxon>
        <taxon>Clostridium</taxon>
    </lineage>
</organism>
<comment type="caution">
    <text evidence="2">The sequence shown here is derived from an EMBL/GenBank/DDBJ whole genome shotgun (WGS) entry which is preliminary data.</text>
</comment>
<dbReference type="Proteomes" id="UP000486601">
    <property type="component" value="Unassembled WGS sequence"/>
</dbReference>
<protein>
    <submittedName>
        <fullName evidence="2">Uncharacterized protein</fullName>
    </submittedName>
</protein>
<gene>
    <name evidence="2" type="ORF">FDF70_02845</name>
</gene>
<reference evidence="2 3" key="1">
    <citation type="submission" date="2019-04" db="EMBL/GenBank/DDBJ databases">
        <title>Genome sequencing of Clostridium botulinum Groups I-IV and Clostridium butyricum.</title>
        <authorList>
            <person name="Brunt J."/>
            <person name="Van Vliet A.H.M."/>
            <person name="Stringer S.C."/>
            <person name="Carter A.T."/>
            <person name="Peck M.W."/>
        </authorList>
    </citation>
    <scope>NUCLEOTIDE SEQUENCE [LARGE SCALE GENOMIC DNA]</scope>
    <source>
        <strain evidence="2 3">IFR 18/108</strain>
    </source>
</reference>
<sequence>MRGVLFLYFYKILNFYNEFGQVNYKGLNINKNIPGSQRYGKTIAIMANIEDIKSNEDLEQITEEEYLKLKQEIEEDNKDLNTQPSQQDAINAKLLKDNANMQIELNKQKELNSTLLLKIAQLGGNTNA</sequence>
<name>A0A7X5SX54_CLOSG</name>
<dbReference type="EMBL" id="SXCS01000001">
    <property type="protein sequence ID" value="NFR60454.1"/>
    <property type="molecule type" value="Genomic_DNA"/>
</dbReference>
<dbReference type="AlphaFoldDB" id="A0A7X5SX54"/>
<evidence type="ECO:0000313" key="3">
    <source>
        <dbReference type="Proteomes" id="UP000486601"/>
    </source>
</evidence>
<evidence type="ECO:0000313" key="2">
    <source>
        <dbReference type="EMBL" id="NFR60454.1"/>
    </source>
</evidence>
<keyword evidence="1" id="KW-0175">Coiled coil</keyword>
<accession>A0A7X5SX54</accession>
<proteinExistence type="predicted"/>